<sequence length="66" mass="8063">MNLLLDTHIFLWFVNDNPQLNERLKELIENEKNRIYLSVASFWEMSIKYNLGKLRLENSYEEFIEP</sequence>
<protein>
    <recommendedName>
        <fullName evidence="1">PIN domain-containing protein</fullName>
    </recommendedName>
</protein>
<evidence type="ECO:0000259" key="1">
    <source>
        <dbReference type="Pfam" id="PF01850"/>
    </source>
</evidence>
<dbReference type="InterPro" id="IPR029060">
    <property type="entry name" value="PIN-like_dom_sf"/>
</dbReference>
<comment type="caution">
    <text evidence="2">The sequence shown here is derived from an EMBL/GenBank/DDBJ whole genome shotgun (WGS) entry which is preliminary data.</text>
</comment>
<dbReference type="PANTHER" id="PTHR36173">
    <property type="entry name" value="RIBONUCLEASE VAPC16-RELATED"/>
    <property type="match status" value="1"/>
</dbReference>
<keyword evidence="3" id="KW-1185">Reference proteome</keyword>
<dbReference type="EMBL" id="BDQK01000006">
    <property type="protein sequence ID" value="GBF80099.1"/>
    <property type="molecule type" value="Genomic_DNA"/>
</dbReference>
<feature type="domain" description="PIN" evidence="1">
    <location>
        <begin position="4"/>
        <end position="57"/>
    </location>
</feature>
<evidence type="ECO:0000313" key="2">
    <source>
        <dbReference type="EMBL" id="GBF80099.1"/>
    </source>
</evidence>
<proteinExistence type="predicted"/>
<organism evidence="2 3">
    <name type="scientific">Aphanothece sacrum FPU1</name>
    <dbReference type="NCBI Taxonomy" id="1920663"/>
    <lineage>
        <taxon>Bacteria</taxon>
        <taxon>Bacillati</taxon>
        <taxon>Cyanobacteriota</taxon>
        <taxon>Cyanophyceae</taxon>
        <taxon>Oscillatoriophycideae</taxon>
        <taxon>Chroococcales</taxon>
        <taxon>Aphanothecaceae</taxon>
        <taxon>Aphanothece</taxon>
    </lineage>
</organism>
<dbReference type="Pfam" id="PF01850">
    <property type="entry name" value="PIN"/>
    <property type="match status" value="1"/>
</dbReference>
<dbReference type="Proteomes" id="UP000287247">
    <property type="component" value="Unassembled WGS sequence"/>
</dbReference>
<reference evidence="3" key="1">
    <citation type="submission" date="2017-05" db="EMBL/GenBank/DDBJ databases">
        <title>Physiological properties and genetic analysis related to exopolysaccharide production of fresh-water unicellular cyanobacterium Aphanothece sacrum, Suizenji Nori, that has been cultured as a food source in Japan.</title>
        <authorList>
            <person name="Kanesaki Y."/>
            <person name="Yoshikawa S."/>
            <person name="Ohki K."/>
        </authorList>
    </citation>
    <scope>NUCLEOTIDE SEQUENCE [LARGE SCALE GENOMIC DNA]</scope>
    <source>
        <strain evidence="3">FPU1</strain>
    </source>
</reference>
<gene>
    <name evidence="2" type="ORF">AsFPU1_1500</name>
</gene>
<dbReference type="InterPro" id="IPR002716">
    <property type="entry name" value="PIN_dom"/>
</dbReference>
<dbReference type="InterPro" id="IPR052919">
    <property type="entry name" value="TA_system_RNase"/>
</dbReference>
<dbReference type="CDD" id="cd09872">
    <property type="entry name" value="PIN_Sll0205-like"/>
    <property type="match status" value="1"/>
</dbReference>
<dbReference type="Gene3D" id="3.40.50.1010">
    <property type="entry name" value="5'-nuclease"/>
    <property type="match status" value="1"/>
</dbReference>
<dbReference type="InterPro" id="IPR041705">
    <property type="entry name" value="PIN_Sll0205"/>
</dbReference>
<dbReference type="RefSeq" id="WP_227873581.1">
    <property type="nucleotide sequence ID" value="NZ_BDQK01000006.1"/>
</dbReference>
<dbReference type="PANTHER" id="PTHR36173:SF2">
    <property type="entry name" value="RIBONUCLEASE VAPC16"/>
    <property type="match status" value="1"/>
</dbReference>
<dbReference type="AlphaFoldDB" id="A0A401IFX1"/>
<evidence type="ECO:0000313" key="3">
    <source>
        <dbReference type="Proteomes" id="UP000287247"/>
    </source>
</evidence>
<name>A0A401IFX1_APHSA</name>
<accession>A0A401IFX1</accession>
<dbReference type="SUPFAM" id="SSF88723">
    <property type="entry name" value="PIN domain-like"/>
    <property type="match status" value="1"/>
</dbReference>